<keyword evidence="5 13" id="KW-0808">Transferase</keyword>
<dbReference type="Gene3D" id="3.30.70.2630">
    <property type="match status" value="1"/>
</dbReference>
<evidence type="ECO:0000256" key="13">
    <source>
        <dbReference type="RuleBase" id="RU365061"/>
    </source>
</evidence>
<evidence type="ECO:0000259" key="14">
    <source>
        <dbReference type="PROSITE" id="PS50878"/>
    </source>
</evidence>
<evidence type="ECO:0000256" key="1">
    <source>
        <dbReference type="ARBA" id="ARBA00008001"/>
    </source>
</evidence>
<dbReference type="GO" id="GO:0046872">
    <property type="term" value="F:metal ion binding"/>
    <property type="evidence" value="ECO:0007669"/>
    <property type="project" value="UniProtKB-KW"/>
</dbReference>
<dbReference type="InterPro" id="IPR043502">
    <property type="entry name" value="DNA/RNA_pol_sf"/>
</dbReference>
<accession>A0A1J9RA72</accession>
<dbReference type="VEuPathDB" id="FungiDB:ACJ73_03741"/>
<evidence type="ECO:0000256" key="4">
    <source>
        <dbReference type="ARBA" id="ARBA00022454"/>
    </source>
</evidence>
<comment type="similarity">
    <text evidence="1 13">Belongs to the reverse transcriptase family. Telomerase subfamily.</text>
</comment>
<dbReference type="PRINTS" id="PR01365">
    <property type="entry name" value="TELOMERASERT"/>
</dbReference>
<dbReference type="Proteomes" id="UP000242791">
    <property type="component" value="Unassembled WGS sequence"/>
</dbReference>
<evidence type="ECO:0000256" key="10">
    <source>
        <dbReference type="ARBA" id="ARBA00022918"/>
    </source>
</evidence>
<organism evidence="15 16">
    <name type="scientific">Blastomyces percursus</name>
    <dbReference type="NCBI Taxonomy" id="1658174"/>
    <lineage>
        <taxon>Eukaryota</taxon>
        <taxon>Fungi</taxon>
        <taxon>Dikarya</taxon>
        <taxon>Ascomycota</taxon>
        <taxon>Pezizomycotina</taxon>
        <taxon>Eurotiomycetes</taxon>
        <taxon>Eurotiomycetidae</taxon>
        <taxon>Onygenales</taxon>
        <taxon>Ajellomycetaceae</taxon>
        <taxon>Blastomyces</taxon>
    </lineage>
</organism>
<comment type="subcellular location">
    <subcellularLocation>
        <location evidence="13">Nucleus</location>
    </subcellularLocation>
    <subcellularLocation>
        <location evidence="13">Chromosome</location>
        <location evidence="13">Telomere</location>
    </subcellularLocation>
</comment>
<keyword evidence="16" id="KW-1185">Reference proteome</keyword>
<protein>
    <recommendedName>
        <fullName evidence="3 13">Telomerase reverse transcriptase</fullName>
        <ecNumber evidence="2 13">2.7.7.49</ecNumber>
    </recommendedName>
    <alternativeName>
        <fullName evidence="13">Telomerase catalytic subunit</fullName>
    </alternativeName>
</protein>
<dbReference type="GO" id="GO:0042162">
    <property type="term" value="F:telomeric DNA binding"/>
    <property type="evidence" value="ECO:0007669"/>
    <property type="project" value="TreeGrafter"/>
</dbReference>
<evidence type="ECO:0000256" key="2">
    <source>
        <dbReference type="ARBA" id="ARBA00012493"/>
    </source>
</evidence>
<gene>
    <name evidence="15" type="ORF">ACJ73_03741</name>
</gene>
<dbReference type="Pfam" id="PF00078">
    <property type="entry name" value="RVT_1"/>
    <property type="match status" value="1"/>
</dbReference>
<dbReference type="GO" id="GO:0000333">
    <property type="term" value="C:telomerase catalytic core complex"/>
    <property type="evidence" value="ECO:0007669"/>
    <property type="project" value="TreeGrafter"/>
</dbReference>
<reference evidence="15 16" key="1">
    <citation type="submission" date="2015-08" db="EMBL/GenBank/DDBJ databases">
        <title>Emmonsia species relationships and genome sequence.</title>
        <authorList>
            <person name="Cuomo C.A."/>
            <person name="Schwartz I.S."/>
            <person name="Kenyon C."/>
            <person name="De Hoog G.S."/>
            <person name="Govender N.P."/>
            <person name="Botha A."/>
            <person name="Moreno L."/>
            <person name="De Vries M."/>
            <person name="Munoz J.F."/>
            <person name="Stielow J.B."/>
        </authorList>
    </citation>
    <scope>NUCLEOTIDE SEQUENCE [LARGE SCALE GENOMIC DNA]</scope>
    <source>
        <strain evidence="15 16">EI222</strain>
    </source>
</reference>
<dbReference type="GO" id="GO:0003720">
    <property type="term" value="F:telomerase activity"/>
    <property type="evidence" value="ECO:0007669"/>
    <property type="project" value="InterPro"/>
</dbReference>
<dbReference type="GO" id="GO:0007004">
    <property type="term" value="P:telomere maintenance via telomerase"/>
    <property type="evidence" value="ECO:0007669"/>
    <property type="project" value="TreeGrafter"/>
</dbReference>
<dbReference type="PROSITE" id="PS50878">
    <property type="entry name" value="RT_POL"/>
    <property type="match status" value="1"/>
</dbReference>
<dbReference type="Gene3D" id="1.10.357.90">
    <property type="match status" value="1"/>
</dbReference>
<dbReference type="SUPFAM" id="SSF56672">
    <property type="entry name" value="DNA/RNA polymerases"/>
    <property type="match status" value="1"/>
</dbReference>
<name>A0A1J9RA72_9EURO</name>
<proteinExistence type="inferred from homology"/>
<dbReference type="PANTHER" id="PTHR12066:SF0">
    <property type="entry name" value="TELOMERASE REVERSE TRANSCRIPTASE"/>
    <property type="match status" value="1"/>
</dbReference>
<feature type="domain" description="Reverse transcriptase" evidence="14">
    <location>
        <begin position="770"/>
        <end position="1111"/>
    </location>
</feature>
<dbReference type="InterPro" id="IPR003545">
    <property type="entry name" value="Telomerase_RT"/>
</dbReference>
<dbReference type="GO" id="GO:0070034">
    <property type="term" value="F:telomerase RNA binding"/>
    <property type="evidence" value="ECO:0007669"/>
    <property type="project" value="TreeGrafter"/>
</dbReference>
<dbReference type="CDD" id="cd01648">
    <property type="entry name" value="TERT"/>
    <property type="match status" value="1"/>
</dbReference>
<dbReference type="Gene3D" id="1.10.132.70">
    <property type="match status" value="1"/>
</dbReference>
<dbReference type="InterPro" id="IPR021891">
    <property type="entry name" value="Telomerase_RBD"/>
</dbReference>
<evidence type="ECO:0000256" key="8">
    <source>
        <dbReference type="ARBA" id="ARBA00022842"/>
    </source>
</evidence>
<keyword evidence="4 13" id="KW-0158">Chromosome</keyword>
<keyword evidence="11 13" id="KW-0539">Nucleus</keyword>
<keyword evidence="8 13" id="KW-0460">Magnesium</keyword>
<dbReference type="GO" id="GO:0000781">
    <property type="term" value="C:chromosome, telomeric region"/>
    <property type="evidence" value="ECO:0007669"/>
    <property type="project" value="UniProtKB-SubCell"/>
</dbReference>
<evidence type="ECO:0000256" key="3">
    <source>
        <dbReference type="ARBA" id="ARBA00016182"/>
    </source>
</evidence>
<dbReference type="Pfam" id="PF12009">
    <property type="entry name" value="Telomerase_RBD"/>
    <property type="match status" value="1"/>
</dbReference>
<evidence type="ECO:0000256" key="11">
    <source>
        <dbReference type="ARBA" id="ARBA00023242"/>
    </source>
</evidence>
<comment type="function">
    <text evidence="13">Telomerase is a ribonucleoprotein enzyme essential for the replication of chromosome termini in most eukaryotes. It elongates telomeres. It is a reverse transcriptase that adds simple sequence repeats to chromosome ends by copying a template sequence within the RNA component of the enzyme.</text>
</comment>
<evidence type="ECO:0000256" key="6">
    <source>
        <dbReference type="ARBA" id="ARBA00022695"/>
    </source>
</evidence>
<dbReference type="STRING" id="1658174.A0A1J9RA72"/>
<sequence length="1321" mass="150014">MVGLCRTRPECCSASLLNNHHNQISPLERHNSSNSSQRNIEQAEFGNVWLRDTKIMARKRKRPTNDLLLPGLPKHARGDKPQDGSIYHPVLSLYYRRVVTLRTFLYEQLPLSSKSRRKKVASLGLEKREGSGQPLPYSFSPSKAGVGVDRTNEKIQALAGNLDSTLVGILTEPDSAVNISRQKELAAFTQSQARSSLECTDIGATTSQSDIVDFAILSLFNRYRGSVYRPPHLLCHGFQRETNQCLPNREHDPMSGIRGLVPQYPNKNVSILKNSPWTDILGILGRSCEEIMLHLLLDCSVFIEVDEKKHSFYQLSGEKYILLFGLLPDNNLGSIHSGISLSELRTLERPLHTKLLQGASGEATTVAAAGSFIPANNAPHTPATITFVRSRMLYARAAFNAKGRVRFGLRHIHVLNRYPKSDNRDHTLHIMKYIFPRQFGLHNVFTSSVNPKETSQPFKDYTLREEEISRCRNKRNRPPRAREIASETDEKVPKRLRGDLFVLIQKLQKRHQRCPYAELLRYYCPIESIGAPTMSLTGLLSSSFDSTSTSSTQLVTQCSQEEELTCTLPFYHVQSLNKAQISGSKSNHNTQPDVALSQKKPPCKLQMTDYATPPTAVSAFCRGVLLKLIPNELYGYGNNGIKNRDIIMRHVDSFVQLRRFESLSLHEVSQGLKITCVKWLQPPSPTGIQELPSVKLSPSDIRKRTEIYLEFVYYVFDSILIPLIRSNFYVTESGVHRNRLFYFRHDVWRRLSEPSIAQLKRSAFEEVQKETAKQILSRRNMSYSLLRLLPKSSGARPIVNLRRRPVRKCGWGGLSELGPSINSIMTPAFNILNYEKTQRLGMFGATMFSADHIYARLKAFKESKVPPNSARTKPFYFVKLDIQSCFDTIPQQRLIQLTKRLLAEDDYFVTKHVEIRPPGEALTDARGQTKAKPVRKFISKAAGFADFTSLYDTVVGIASKSKRHTVFVDTPTYKKHQKREIMHLLQEHIENNLVKIGKKFFRQKTGIPQGSIVSTLLCNFFYSEYERERLAFLDGDDALLLRLIDDYLLVTTEPELAVKFLQVMLEGNEDYGISVNPEKILVNFTTTVDGRKVPRLPEPSQRQFPYCGNVIDTYTLALTKDRTPKCPSFTISDALTVEATNSPGLSFYRKALKSFKLQVHAMFLDTKHNSPLVVLANLYQSFFESAMKLYEYTRCLHHRRGRQRRDSAMTSSSLLIRTISALMEAPLHITQSLKSIASRTGSRFESSVTRSQTRWLAATAFRTVLARKQTKFRATLRWLEAVSRESRPMTDGEAVRLRKAVRASGTCVNTNARFIHCPQDL</sequence>
<dbReference type="InterPro" id="IPR049139">
    <property type="entry name" value="TERT_C"/>
</dbReference>
<keyword evidence="6 13" id="KW-0548">Nucleotidyltransferase</keyword>
<dbReference type="PANTHER" id="PTHR12066">
    <property type="entry name" value="TELOMERASE REVERSE TRANSCRIPTASE"/>
    <property type="match status" value="1"/>
</dbReference>
<keyword evidence="10 13" id="KW-0695">RNA-directed DNA polymerase</keyword>
<dbReference type="InterPro" id="IPR000477">
    <property type="entry name" value="RT_dom"/>
</dbReference>
<dbReference type="EMBL" id="LGTZ01000469">
    <property type="protein sequence ID" value="OJD24892.1"/>
    <property type="molecule type" value="Genomic_DNA"/>
</dbReference>
<dbReference type="SMART" id="SM00975">
    <property type="entry name" value="Telomerase_RBD"/>
    <property type="match status" value="1"/>
</dbReference>
<evidence type="ECO:0000256" key="12">
    <source>
        <dbReference type="ARBA" id="ARBA00048173"/>
    </source>
</evidence>
<evidence type="ECO:0000256" key="5">
    <source>
        <dbReference type="ARBA" id="ARBA00022679"/>
    </source>
</evidence>
<comment type="catalytic activity">
    <reaction evidence="12 13">
        <text>DNA(n) + a 2'-deoxyribonucleoside 5'-triphosphate = DNA(n+1) + diphosphate</text>
        <dbReference type="Rhea" id="RHEA:22508"/>
        <dbReference type="Rhea" id="RHEA-COMP:17339"/>
        <dbReference type="Rhea" id="RHEA-COMP:17340"/>
        <dbReference type="ChEBI" id="CHEBI:33019"/>
        <dbReference type="ChEBI" id="CHEBI:61560"/>
        <dbReference type="ChEBI" id="CHEBI:173112"/>
        <dbReference type="EC" id="2.7.7.49"/>
    </reaction>
</comment>
<dbReference type="EC" id="2.7.7.49" evidence="2 13"/>
<keyword evidence="7 13" id="KW-0479">Metal-binding</keyword>
<dbReference type="Pfam" id="PF21399">
    <property type="entry name" value="TERT_C"/>
    <property type="match status" value="1"/>
</dbReference>
<evidence type="ECO:0000256" key="7">
    <source>
        <dbReference type="ARBA" id="ARBA00022723"/>
    </source>
</evidence>
<comment type="caution">
    <text evidence="15">The sequence shown here is derived from an EMBL/GenBank/DDBJ whole genome shotgun (WGS) entry which is preliminary data.</text>
</comment>
<evidence type="ECO:0000256" key="9">
    <source>
        <dbReference type="ARBA" id="ARBA00022895"/>
    </source>
</evidence>
<keyword evidence="9 13" id="KW-0779">Telomere</keyword>
<evidence type="ECO:0000313" key="15">
    <source>
        <dbReference type="EMBL" id="OJD24892.1"/>
    </source>
</evidence>
<evidence type="ECO:0000313" key="16">
    <source>
        <dbReference type="Proteomes" id="UP000242791"/>
    </source>
</evidence>
<dbReference type="OrthoDB" id="289721at2759"/>